<evidence type="ECO:0000313" key="2">
    <source>
        <dbReference type="EMBL" id="MBC3444310.1"/>
    </source>
</evidence>
<dbReference type="AlphaFoldDB" id="A0A923JYF4"/>
<feature type="transmembrane region" description="Helical" evidence="1">
    <location>
        <begin position="39"/>
        <end position="59"/>
    </location>
</feature>
<sequence length="228" mass="25673">MEKNKYLLLELANLEVDSKIGKDRHFIAADRKNAARIKLGLFSVIGTAIIASKAIKEVFQAVPYISTYEALFISVVSLLVGVSTAILGFLGLEKQVSQHRLVGNMYIEVARKSRRLINRLQEGEPSDEVKKEFNSILADYLSINKEGESCPTSKKDSIKSLNQNKTSRAKIKGEMKKQDETALNISAPPKKRTLRELIKRGIKIRLAKLSYKVRLISEDDFDSYTKNL</sequence>
<keyword evidence="1" id="KW-1133">Transmembrane helix</keyword>
<dbReference type="NCBIfam" id="NF033632">
    <property type="entry name" value="SLATT_4"/>
    <property type="match status" value="1"/>
</dbReference>
<keyword evidence="1" id="KW-0472">Membrane</keyword>
<keyword evidence="1" id="KW-0812">Transmembrane</keyword>
<dbReference type="RefSeq" id="WP_186731777.1">
    <property type="nucleotide sequence ID" value="NZ_JABWRJ020000003.1"/>
</dbReference>
<organism evidence="2">
    <name type="scientific">Pseudomonas peradeniyensis</name>
    <dbReference type="NCBI Taxonomy" id="2745488"/>
    <lineage>
        <taxon>Bacteria</taxon>
        <taxon>Pseudomonadati</taxon>
        <taxon>Pseudomonadota</taxon>
        <taxon>Gammaproteobacteria</taxon>
        <taxon>Pseudomonadales</taxon>
        <taxon>Pseudomonadaceae</taxon>
        <taxon>Pseudomonas</taxon>
    </lineage>
</organism>
<reference evidence="2" key="1">
    <citation type="journal article" date="2020" name="Microorganisms">
        <title>Reliable Identification of Environmental Pseudomonas Isolates Using the rpoD Gene.</title>
        <authorList>
            <consortium name="The Broad Institute Genome Sequencing Platform"/>
            <person name="Girard L."/>
            <person name="Lood C."/>
            <person name="Rokni-Zadeh H."/>
            <person name="van Noort V."/>
            <person name="Lavigne R."/>
            <person name="De Mot R."/>
        </authorList>
    </citation>
    <scope>NUCLEOTIDE SEQUENCE</scope>
    <source>
        <strain evidence="2">BW13M1</strain>
    </source>
</reference>
<reference evidence="2" key="2">
    <citation type="submission" date="2020-07" db="EMBL/GenBank/DDBJ databases">
        <authorList>
            <person name="Lood C."/>
            <person name="Girard L."/>
        </authorList>
    </citation>
    <scope>NUCLEOTIDE SEQUENCE</scope>
    <source>
        <strain evidence="2">BW13M1</strain>
    </source>
</reference>
<dbReference type="EMBL" id="JABWRJ010000001">
    <property type="protein sequence ID" value="MBC3444310.1"/>
    <property type="molecule type" value="Genomic_DNA"/>
</dbReference>
<comment type="caution">
    <text evidence="2">The sequence shown here is derived from an EMBL/GenBank/DDBJ whole genome shotgun (WGS) entry which is preliminary data.</text>
</comment>
<protein>
    <submittedName>
        <fullName evidence="2">SLATT domain-containing protein</fullName>
    </submittedName>
</protein>
<name>A0A923JYF4_9PSED</name>
<gene>
    <name evidence="2" type="ORF">HU751_00905</name>
</gene>
<feature type="transmembrane region" description="Helical" evidence="1">
    <location>
        <begin position="71"/>
        <end position="92"/>
    </location>
</feature>
<accession>A0A923JYF4</accession>
<proteinExistence type="predicted"/>
<evidence type="ECO:0000256" key="1">
    <source>
        <dbReference type="SAM" id="Phobius"/>
    </source>
</evidence>